<dbReference type="Gene3D" id="3.30.390.110">
    <property type="match status" value="1"/>
</dbReference>
<evidence type="ECO:0000256" key="1">
    <source>
        <dbReference type="ARBA" id="ARBA00007926"/>
    </source>
</evidence>
<dbReference type="InterPro" id="IPR002672">
    <property type="entry name" value="Ribosomal_eL28"/>
</dbReference>
<evidence type="ECO:0000256" key="3">
    <source>
        <dbReference type="ARBA" id="ARBA00023274"/>
    </source>
</evidence>
<dbReference type="PANTHER" id="PTHR10544">
    <property type="entry name" value="60S RIBOSOMAL PROTEIN L28"/>
    <property type="match status" value="1"/>
</dbReference>
<evidence type="ECO:0000259" key="6">
    <source>
        <dbReference type="Pfam" id="PF01778"/>
    </source>
</evidence>
<name>A0ABQ9V0P9_SAGOE</name>
<evidence type="ECO:0000256" key="5">
    <source>
        <dbReference type="ARBA" id="ARBA00035330"/>
    </source>
</evidence>
<organism evidence="7 8">
    <name type="scientific">Saguinus oedipus</name>
    <name type="common">Cotton-top tamarin</name>
    <name type="synonym">Oedipomidas oedipus</name>
    <dbReference type="NCBI Taxonomy" id="9490"/>
    <lineage>
        <taxon>Eukaryota</taxon>
        <taxon>Metazoa</taxon>
        <taxon>Chordata</taxon>
        <taxon>Craniata</taxon>
        <taxon>Vertebrata</taxon>
        <taxon>Euteleostomi</taxon>
        <taxon>Mammalia</taxon>
        <taxon>Eutheria</taxon>
        <taxon>Euarchontoglires</taxon>
        <taxon>Primates</taxon>
        <taxon>Haplorrhini</taxon>
        <taxon>Platyrrhini</taxon>
        <taxon>Cebidae</taxon>
        <taxon>Callitrichinae</taxon>
        <taxon>Saguinus</taxon>
    </lineage>
</organism>
<evidence type="ECO:0000256" key="2">
    <source>
        <dbReference type="ARBA" id="ARBA00022980"/>
    </source>
</evidence>
<gene>
    <name evidence="7" type="primary">RPL28_5</name>
    <name evidence="7" type="ORF">P7K49_019975</name>
</gene>
<dbReference type="GO" id="GO:0005840">
    <property type="term" value="C:ribosome"/>
    <property type="evidence" value="ECO:0007669"/>
    <property type="project" value="UniProtKB-KW"/>
</dbReference>
<dbReference type="EMBL" id="JASSZA010000009">
    <property type="protein sequence ID" value="KAK2102308.1"/>
    <property type="molecule type" value="Genomic_DNA"/>
</dbReference>
<evidence type="ECO:0000256" key="4">
    <source>
        <dbReference type="ARBA" id="ARBA00035223"/>
    </source>
</evidence>
<sequence length="115" mass="13136">MVVQNCCSFMIKRNKQTYSMEPKNLKACNFFYYKGLIHHKTVGMEPAVIGKGVVVMKRRSGQQNPATSYVWTTISKNVRAALSRIRHMIRKSKYRPDLHMAAIRRASATCAARSL</sequence>
<dbReference type="InterPro" id="IPR029004">
    <property type="entry name" value="Ribosomal_eL28/Mak16"/>
</dbReference>
<keyword evidence="3" id="KW-0687">Ribonucleoprotein</keyword>
<protein>
    <recommendedName>
        <fullName evidence="4">Large ribosomal subunit protein eL28</fullName>
    </recommendedName>
    <alternativeName>
        <fullName evidence="5">60S ribosomal protein L28</fullName>
    </alternativeName>
</protein>
<feature type="domain" description="Ribosomal eL28/Mak16" evidence="6">
    <location>
        <begin position="2"/>
        <end position="109"/>
    </location>
</feature>
<comment type="caution">
    <text evidence="7">The sequence shown here is derived from an EMBL/GenBank/DDBJ whole genome shotgun (WGS) entry which is preliminary data.</text>
</comment>
<evidence type="ECO:0000313" key="8">
    <source>
        <dbReference type="Proteomes" id="UP001266305"/>
    </source>
</evidence>
<evidence type="ECO:0000313" key="7">
    <source>
        <dbReference type="EMBL" id="KAK2102308.1"/>
    </source>
</evidence>
<dbReference type="Pfam" id="PF01778">
    <property type="entry name" value="Ribosomal_L28e"/>
    <property type="match status" value="1"/>
</dbReference>
<comment type="similarity">
    <text evidence="1">Belongs to the eukaryotic ribosomal protein eL28 family.</text>
</comment>
<accession>A0ABQ9V0P9</accession>
<dbReference type="Proteomes" id="UP001266305">
    <property type="component" value="Unassembled WGS sequence"/>
</dbReference>
<keyword evidence="8" id="KW-1185">Reference proteome</keyword>
<reference evidence="7 8" key="1">
    <citation type="submission" date="2023-05" db="EMBL/GenBank/DDBJ databases">
        <title>B98-5 Cell Line De Novo Hybrid Assembly: An Optical Mapping Approach.</title>
        <authorList>
            <person name="Kananen K."/>
            <person name="Auerbach J.A."/>
            <person name="Kautto E."/>
            <person name="Blachly J.S."/>
        </authorList>
    </citation>
    <scope>NUCLEOTIDE SEQUENCE [LARGE SCALE GENOMIC DNA]</scope>
    <source>
        <strain evidence="7">B95-8</strain>
        <tissue evidence="7">Cell line</tissue>
    </source>
</reference>
<keyword evidence="2 7" id="KW-0689">Ribosomal protein</keyword>
<proteinExistence type="inferred from homology"/>